<name>A0A246WL52_9BURK</name>
<evidence type="ECO:0000313" key="1">
    <source>
        <dbReference type="EMBL" id="OWY27060.1"/>
    </source>
</evidence>
<dbReference type="AlphaFoldDB" id="A0A246WL52"/>
<protein>
    <submittedName>
        <fullName evidence="1">Uncharacterized protein</fullName>
    </submittedName>
</protein>
<organism evidence="1 2">
    <name type="scientific">Herbaspirillum robiniae</name>
    <dbReference type="NCBI Taxonomy" id="2014887"/>
    <lineage>
        <taxon>Bacteria</taxon>
        <taxon>Pseudomonadati</taxon>
        <taxon>Pseudomonadota</taxon>
        <taxon>Betaproteobacteria</taxon>
        <taxon>Burkholderiales</taxon>
        <taxon>Oxalobacteraceae</taxon>
        <taxon>Herbaspirillum</taxon>
    </lineage>
</organism>
<dbReference type="Proteomes" id="UP000197596">
    <property type="component" value="Unassembled WGS sequence"/>
</dbReference>
<proteinExistence type="predicted"/>
<reference evidence="1 2" key="1">
    <citation type="submission" date="2017-06" db="EMBL/GenBank/DDBJ databases">
        <title>Herbaspirillum phytohormonus sp. nov., isolated from the root nodule of Robinia pseudoacacia in lead-zinc mine.</title>
        <authorList>
            <person name="Fan M."/>
            <person name="Lin Y."/>
        </authorList>
    </citation>
    <scope>NUCLEOTIDE SEQUENCE [LARGE SCALE GENOMIC DNA]</scope>
    <source>
        <strain evidence="1 2">HZ10</strain>
    </source>
</reference>
<evidence type="ECO:0000313" key="2">
    <source>
        <dbReference type="Proteomes" id="UP000197596"/>
    </source>
</evidence>
<accession>A0A246WL52</accession>
<comment type="caution">
    <text evidence="1">The sequence shown here is derived from an EMBL/GenBank/DDBJ whole genome shotgun (WGS) entry which is preliminary data.</text>
</comment>
<gene>
    <name evidence="1" type="ORF">CEJ42_20760</name>
</gene>
<sequence>MSLEIQDHISVAEKLGQLGVRVPNGLAILPVNIAAANEIQDLRQFVESDTVKALWRINDIKFVEIFDENQEPPYLQQYGFEWFGPTLFVTAGLLAQDPNVLSVTLGLITNYLYDLFKGAKGGTASLNVVFQESDGACKEIRYNGPCDGLSQIAEIVREMGKKDGTV</sequence>
<dbReference type="EMBL" id="NJGU01000013">
    <property type="protein sequence ID" value="OWY27060.1"/>
    <property type="molecule type" value="Genomic_DNA"/>
</dbReference>
<dbReference type="RefSeq" id="WP_088752395.1">
    <property type="nucleotide sequence ID" value="NZ_NJGU01000013.1"/>
</dbReference>